<accession>A0ABD3H5E1</accession>
<gene>
    <name evidence="6" type="ORF">R1sor_003761</name>
</gene>
<dbReference type="InterPro" id="IPR002401">
    <property type="entry name" value="Cyt_P450_E_grp-I"/>
</dbReference>
<feature type="compositionally biased region" description="Basic and acidic residues" evidence="5">
    <location>
        <begin position="1"/>
        <end position="22"/>
    </location>
</feature>
<evidence type="ECO:0000313" key="7">
    <source>
        <dbReference type="Proteomes" id="UP001633002"/>
    </source>
</evidence>
<dbReference type="PRINTS" id="PR00385">
    <property type="entry name" value="P450"/>
</dbReference>
<evidence type="ECO:0000256" key="4">
    <source>
        <dbReference type="RuleBase" id="RU000461"/>
    </source>
</evidence>
<keyword evidence="2 3" id="KW-0408">Iron</keyword>
<evidence type="ECO:0000256" key="3">
    <source>
        <dbReference type="PIRSR" id="PIRSR602401-1"/>
    </source>
</evidence>
<dbReference type="InterPro" id="IPR017972">
    <property type="entry name" value="Cyt_P450_CS"/>
</dbReference>
<organism evidence="6 7">
    <name type="scientific">Riccia sorocarpa</name>
    <dbReference type="NCBI Taxonomy" id="122646"/>
    <lineage>
        <taxon>Eukaryota</taxon>
        <taxon>Viridiplantae</taxon>
        <taxon>Streptophyta</taxon>
        <taxon>Embryophyta</taxon>
        <taxon>Marchantiophyta</taxon>
        <taxon>Marchantiopsida</taxon>
        <taxon>Marchantiidae</taxon>
        <taxon>Marchantiales</taxon>
        <taxon>Ricciaceae</taxon>
        <taxon>Riccia</taxon>
    </lineage>
</organism>
<evidence type="ECO:0000256" key="2">
    <source>
        <dbReference type="ARBA" id="ARBA00023004"/>
    </source>
</evidence>
<keyword evidence="4" id="KW-0560">Oxidoreductase</keyword>
<dbReference type="Pfam" id="PF00067">
    <property type="entry name" value="p450"/>
    <property type="match status" value="1"/>
</dbReference>
<dbReference type="InterPro" id="IPR036396">
    <property type="entry name" value="Cyt_P450_sf"/>
</dbReference>
<evidence type="ECO:0000256" key="5">
    <source>
        <dbReference type="SAM" id="MobiDB-lite"/>
    </source>
</evidence>
<dbReference type="GO" id="GO:0046872">
    <property type="term" value="F:metal ion binding"/>
    <property type="evidence" value="ECO:0007669"/>
    <property type="project" value="UniProtKB-KW"/>
</dbReference>
<dbReference type="InterPro" id="IPR001128">
    <property type="entry name" value="Cyt_P450"/>
</dbReference>
<name>A0ABD3H5E1_9MARC</name>
<proteinExistence type="inferred from homology"/>
<keyword evidence="4" id="KW-0503">Monooxygenase</keyword>
<dbReference type="Gene3D" id="1.10.630.10">
    <property type="entry name" value="Cytochrome P450"/>
    <property type="match status" value="1"/>
</dbReference>
<dbReference type="SUPFAM" id="SSF48264">
    <property type="entry name" value="Cytochrome P450"/>
    <property type="match status" value="1"/>
</dbReference>
<dbReference type="PANTHER" id="PTHR24286:SF356">
    <property type="entry name" value="ENT-KAURENOIC ACID OXIDASE 2"/>
    <property type="match status" value="1"/>
</dbReference>
<comment type="caution">
    <text evidence="6">The sequence shown here is derived from an EMBL/GenBank/DDBJ whole genome shotgun (WGS) entry which is preliminary data.</text>
</comment>
<dbReference type="Proteomes" id="UP001633002">
    <property type="component" value="Unassembled WGS sequence"/>
</dbReference>
<dbReference type="AlphaFoldDB" id="A0ABD3H5E1"/>
<reference evidence="6 7" key="1">
    <citation type="submission" date="2024-09" db="EMBL/GenBank/DDBJ databases">
        <title>Chromosome-scale assembly of Riccia sorocarpa.</title>
        <authorList>
            <person name="Paukszto L."/>
        </authorList>
    </citation>
    <scope>NUCLEOTIDE SEQUENCE [LARGE SCALE GENOMIC DNA]</scope>
    <source>
        <strain evidence="6">LP-2024</strain>
        <tissue evidence="6">Aerial parts of the thallus</tissue>
    </source>
</reference>
<evidence type="ECO:0000313" key="6">
    <source>
        <dbReference type="EMBL" id="KAL3685739.1"/>
    </source>
</evidence>
<feature type="region of interest" description="Disordered" evidence="5">
    <location>
        <begin position="1"/>
        <end position="59"/>
    </location>
</feature>
<comment type="similarity">
    <text evidence="4">Belongs to the cytochrome P450 family.</text>
</comment>
<evidence type="ECO:0000256" key="1">
    <source>
        <dbReference type="ARBA" id="ARBA00022723"/>
    </source>
</evidence>
<dbReference type="GO" id="GO:0004497">
    <property type="term" value="F:monooxygenase activity"/>
    <property type="evidence" value="ECO:0007669"/>
    <property type="project" value="UniProtKB-KW"/>
</dbReference>
<dbReference type="PROSITE" id="PS00086">
    <property type="entry name" value="CYTOCHROME_P450"/>
    <property type="match status" value="1"/>
</dbReference>
<evidence type="ECO:0008006" key="8">
    <source>
        <dbReference type="Google" id="ProtNLM"/>
    </source>
</evidence>
<dbReference type="PRINTS" id="PR00463">
    <property type="entry name" value="EP450I"/>
</dbReference>
<dbReference type="PANTHER" id="PTHR24286">
    <property type="entry name" value="CYTOCHROME P450 26"/>
    <property type="match status" value="1"/>
</dbReference>
<keyword evidence="7" id="KW-1185">Reference proteome</keyword>
<dbReference type="EMBL" id="JBJQOH010000006">
    <property type="protein sequence ID" value="KAL3685739.1"/>
    <property type="molecule type" value="Genomic_DNA"/>
</dbReference>
<keyword evidence="3 4" id="KW-0349">Heme</keyword>
<keyword evidence="1 3" id="KW-0479">Metal-binding</keyword>
<protein>
    <recommendedName>
        <fullName evidence="8">Cytochrome P450</fullName>
    </recommendedName>
</protein>
<feature type="binding site" description="axial binding residue" evidence="3">
    <location>
        <position position="143"/>
    </location>
    <ligand>
        <name>heme</name>
        <dbReference type="ChEBI" id="CHEBI:30413"/>
    </ligand>
    <ligandPart>
        <name>Fe</name>
        <dbReference type="ChEBI" id="CHEBI:18248"/>
    </ligandPart>
</feature>
<sequence>MLPEGRDNAIVEEKRMRDEAKLDIGSSDAAGPRVTRRRGGDIVADVPSSSRAPPPPLGPMEGVIDETLRLVNVAPMLFRTVLQDVDFSGYRFPKGWKVMPWLRAPHMDAEYFPQPEKFIPERWDDKNVNFEAFRPFGGGARTCVGNKFARLQVSVFLHHVSVGYKWTLLNPDAKMQHLPHPKPVDGGPMNFAVLA</sequence>
<comment type="cofactor">
    <cofactor evidence="3">
        <name>heme</name>
        <dbReference type="ChEBI" id="CHEBI:30413"/>
    </cofactor>
</comment>